<accession>A0ABS3DJK6</accession>
<sequence>MKTWMWAALAASIAASCTVPDTGSVLLERYCAQGGPGNQDQSLRLESAACDRGLTVELAAEGFRPGCVRVSLLDPTNEPLDSLLIETGPGSEPDWRFRLGITLSEAQGNDVKLVARAFERGCDVTVVAEDAHAVTLRKGALQTQQLLLSARDADRDGHVAVENGGTDCDDADASNHEGSRWFVDEDGDGKAGHDVGVHCTAPVPGAVTTSEDCDESSRAVANGLSEVCDRLDNDCDGLADNGLGCSRLTWDSVGGVGTGDLSAVAAYARGGAWFLSGSAPDMFSLDGGVVVPVPVQCTGGAIGYPAAWADTTGQLLTVDRDYGMMTRRPGEPCYLATSESVKHPGFTGVTGVANPDGGPAIAYGVTSRGGVYRWPSFSLEPELMALMPANLQAIDSQGTEDTLVAVGAEALDGGTGWVPRAFRYDPAQGEWRSESLGTSQGQGFLRDVHVLDAQRAHAVGDNGLVLERDSNGWHPLPALQAGTGPLDDLTSVVSFSHNAIYAVSQQGRIHFHGLQPDGGTAWRQDSVGTNGRALRSVDGTSPTDIWAVGDEGALFHFGL</sequence>
<proteinExistence type="predicted"/>
<comment type="caution">
    <text evidence="1">The sequence shown here is derived from an EMBL/GenBank/DDBJ whole genome shotgun (WGS) entry which is preliminary data.</text>
</comment>
<keyword evidence="2" id="KW-1185">Reference proteome</keyword>
<evidence type="ECO:0000313" key="1">
    <source>
        <dbReference type="EMBL" id="MBN8231473.1"/>
    </source>
</evidence>
<gene>
    <name evidence="1" type="ORF">JYK02_28565</name>
</gene>
<dbReference type="RefSeq" id="WP_207055765.1">
    <property type="nucleotide sequence ID" value="NZ_JAFIMU010000009.1"/>
</dbReference>
<dbReference type="PROSITE" id="PS51257">
    <property type="entry name" value="PROKAR_LIPOPROTEIN"/>
    <property type="match status" value="1"/>
</dbReference>
<dbReference type="InterPro" id="IPR021655">
    <property type="entry name" value="Put_metal-bd"/>
</dbReference>
<dbReference type="Proteomes" id="UP000664052">
    <property type="component" value="Unassembled WGS sequence"/>
</dbReference>
<dbReference type="EMBL" id="JAFIMU010000009">
    <property type="protein sequence ID" value="MBN8231473.1"/>
    <property type="molecule type" value="Genomic_DNA"/>
</dbReference>
<reference evidence="1 2" key="1">
    <citation type="submission" date="2021-02" db="EMBL/GenBank/DDBJ databases">
        <title>De Novo genome assembly of isolated myxobacteria.</title>
        <authorList>
            <person name="Stevens D.C."/>
        </authorList>
    </citation>
    <scope>NUCLEOTIDE SEQUENCE [LARGE SCALE GENOMIC DNA]</scope>
    <source>
        <strain evidence="1 2">ATCC 29039</strain>
    </source>
</reference>
<protein>
    <submittedName>
        <fullName evidence="1">Metal-binding motif-containing protein</fullName>
    </submittedName>
</protein>
<dbReference type="Pfam" id="PF11617">
    <property type="entry name" value="Cu-binding_MopE"/>
    <property type="match status" value="2"/>
</dbReference>
<evidence type="ECO:0000313" key="2">
    <source>
        <dbReference type="Proteomes" id="UP000664052"/>
    </source>
</evidence>
<name>A0ABS3DJK6_9BACT</name>
<organism evidence="1 2">
    <name type="scientific">Corallococcus macrosporus</name>
    <dbReference type="NCBI Taxonomy" id="35"/>
    <lineage>
        <taxon>Bacteria</taxon>
        <taxon>Pseudomonadati</taxon>
        <taxon>Myxococcota</taxon>
        <taxon>Myxococcia</taxon>
        <taxon>Myxococcales</taxon>
        <taxon>Cystobacterineae</taxon>
        <taxon>Myxococcaceae</taxon>
        <taxon>Corallococcus</taxon>
    </lineage>
</organism>